<gene>
    <name evidence="2" type="ORF">BJ508DRAFT_161996</name>
</gene>
<dbReference type="GO" id="GO:0017025">
    <property type="term" value="F:TBP-class protein binding"/>
    <property type="evidence" value="ECO:0007669"/>
    <property type="project" value="TreeGrafter"/>
</dbReference>
<dbReference type="GO" id="GO:0001181">
    <property type="term" value="F:RNA polymerase I general transcription initiation factor activity"/>
    <property type="evidence" value="ECO:0007669"/>
    <property type="project" value="InterPro"/>
</dbReference>
<dbReference type="OrthoDB" id="2159786at2759"/>
<dbReference type="InterPro" id="IPR007224">
    <property type="entry name" value="TIF_Rrn11"/>
</dbReference>
<feature type="compositionally biased region" description="Polar residues" evidence="1">
    <location>
        <begin position="473"/>
        <end position="483"/>
    </location>
</feature>
<accession>A0A3N4HXN5</accession>
<dbReference type="PANTHER" id="PTHR28244:SF1">
    <property type="entry name" value="RNA POLYMERASE I-SPECIFIC TRANSCRIPTION INITIATION FACTOR RRN11"/>
    <property type="match status" value="1"/>
</dbReference>
<evidence type="ECO:0000313" key="3">
    <source>
        <dbReference type="Proteomes" id="UP000275078"/>
    </source>
</evidence>
<keyword evidence="3" id="KW-1185">Reference proteome</keyword>
<feature type="compositionally biased region" description="Acidic residues" evidence="1">
    <location>
        <begin position="226"/>
        <end position="235"/>
    </location>
</feature>
<dbReference type="InterPro" id="IPR053029">
    <property type="entry name" value="RNA_pol_I-specific_init_factor"/>
</dbReference>
<protein>
    <submittedName>
        <fullName evidence="2">Uncharacterized protein</fullName>
    </submittedName>
</protein>
<sequence length="505" mass="58598">MPAAERKISTLFPLPVAESRYKHTIRLPRDPNLRERIAEAQPPNPYPYRTCEPTCEPTRSPSPVRSDPGEPDPVINYNHPLTPARTSRKRKRPGSPPRQSAPTERQSHLCVLNTLLHRCLITRDYERARRAFALLIRSKDVDLRLFWKTGLQILRQTAGYDAACLFLELLKIRFPYNKIHHANHVSDEHLALLCEEVRAKVLEEREERRRKFYERKAAHEAKVENGEDDDDEDEPTPPPPETDAEHMALLLNDNQPEETVKQAPKKKRRHQKAPKIIRDSALQFNETLFELQFPSPETMPEYLSGAERDRYKLQRATTMKSQLVETMLSPPFTDSLRLWFLRARVNLLLCELLKDQLEDTSATDRSAWEREWSVPSSMRSEAFDPSHSDQGTAWRTWKKSCEDARCSLEECMARGCNVPEEMWEEVRGMEAWDEGMREEREVGGWIASQPQWSQMGGASQLPGLPEMEGLEYGTQSQSRTQRGWSEELEMERYPDEMPGIDYGDY</sequence>
<evidence type="ECO:0000256" key="1">
    <source>
        <dbReference type="SAM" id="MobiDB-lite"/>
    </source>
</evidence>
<dbReference type="GO" id="GO:0001164">
    <property type="term" value="F:RNA polymerase I core promoter sequence-specific DNA binding"/>
    <property type="evidence" value="ECO:0007669"/>
    <property type="project" value="InterPro"/>
</dbReference>
<organism evidence="2 3">
    <name type="scientific">Ascobolus immersus RN42</name>
    <dbReference type="NCBI Taxonomy" id="1160509"/>
    <lineage>
        <taxon>Eukaryota</taxon>
        <taxon>Fungi</taxon>
        <taxon>Dikarya</taxon>
        <taxon>Ascomycota</taxon>
        <taxon>Pezizomycotina</taxon>
        <taxon>Pezizomycetes</taxon>
        <taxon>Pezizales</taxon>
        <taxon>Ascobolaceae</taxon>
        <taxon>Ascobolus</taxon>
    </lineage>
</organism>
<dbReference type="GO" id="GO:0042790">
    <property type="term" value="P:nucleolar large rRNA transcription by RNA polymerase I"/>
    <property type="evidence" value="ECO:0007669"/>
    <property type="project" value="TreeGrafter"/>
</dbReference>
<feature type="region of interest" description="Disordered" evidence="1">
    <location>
        <begin position="21"/>
        <end position="106"/>
    </location>
</feature>
<dbReference type="PANTHER" id="PTHR28244">
    <property type="entry name" value="RNA POLYMERASE I-SPECIFIC TRANSCRIPTION INITIATION FACTOR RRN11"/>
    <property type="match status" value="1"/>
</dbReference>
<feature type="region of interest" description="Disordered" evidence="1">
    <location>
        <begin position="461"/>
        <end position="505"/>
    </location>
</feature>
<reference evidence="2 3" key="1">
    <citation type="journal article" date="2018" name="Nat. Ecol. Evol.">
        <title>Pezizomycetes genomes reveal the molecular basis of ectomycorrhizal truffle lifestyle.</title>
        <authorList>
            <person name="Murat C."/>
            <person name="Payen T."/>
            <person name="Noel B."/>
            <person name="Kuo A."/>
            <person name="Morin E."/>
            <person name="Chen J."/>
            <person name="Kohler A."/>
            <person name="Krizsan K."/>
            <person name="Balestrini R."/>
            <person name="Da Silva C."/>
            <person name="Montanini B."/>
            <person name="Hainaut M."/>
            <person name="Levati E."/>
            <person name="Barry K.W."/>
            <person name="Belfiori B."/>
            <person name="Cichocki N."/>
            <person name="Clum A."/>
            <person name="Dockter R.B."/>
            <person name="Fauchery L."/>
            <person name="Guy J."/>
            <person name="Iotti M."/>
            <person name="Le Tacon F."/>
            <person name="Lindquist E.A."/>
            <person name="Lipzen A."/>
            <person name="Malagnac F."/>
            <person name="Mello A."/>
            <person name="Molinier V."/>
            <person name="Miyauchi S."/>
            <person name="Poulain J."/>
            <person name="Riccioni C."/>
            <person name="Rubini A."/>
            <person name="Sitrit Y."/>
            <person name="Splivallo R."/>
            <person name="Traeger S."/>
            <person name="Wang M."/>
            <person name="Zifcakova L."/>
            <person name="Wipf D."/>
            <person name="Zambonelli A."/>
            <person name="Paolocci F."/>
            <person name="Nowrousian M."/>
            <person name="Ottonello S."/>
            <person name="Baldrian P."/>
            <person name="Spatafora J.W."/>
            <person name="Henrissat B."/>
            <person name="Nagy L.G."/>
            <person name="Aury J.M."/>
            <person name="Wincker P."/>
            <person name="Grigoriev I.V."/>
            <person name="Bonfante P."/>
            <person name="Martin F.M."/>
        </authorList>
    </citation>
    <scope>NUCLEOTIDE SEQUENCE [LARGE SCALE GENOMIC DNA]</scope>
    <source>
        <strain evidence="2 3">RN42</strain>
    </source>
</reference>
<dbReference type="STRING" id="1160509.A0A3N4HXN5"/>
<feature type="compositionally biased region" description="Basic and acidic residues" evidence="1">
    <location>
        <begin position="27"/>
        <end position="38"/>
    </location>
</feature>
<dbReference type="EMBL" id="ML119718">
    <property type="protein sequence ID" value="RPA77927.1"/>
    <property type="molecule type" value="Genomic_DNA"/>
</dbReference>
<name>A0A3N4HXN5_ASCIM</name>
<dbReference type="Proteomes" id="UP000275078">
    <property type="component" value="Unassembled WGS sequence"/>
</dbReference>
<dbReference type="AlphaFoldDB" id="A0A3N4HXN5"/>
<evidence type="ECO:0000313" key="2">
    <source>
        <dbReference type="EMBL" id="RPA77927.1"/>
    </source>
</evidence>
<feature type="region of interest" description="Disordered" evidence="1">
    <location>
        <begin position="218"/>
        <end position="244"/>
    </location>
</feature>
<dbReference type="Pfam" id="PF04090">
    <property type="entry name" value="Rrn11"/>
    <property type="match status" value="1"/>
</dbReference>
<dbReference type="GO" id="GO:0070860">
    <property type="term" value="C:RNA polymerase I core factor complex"/>
    <property type="evidence" value="ECO:0007669"/>
    <property type="project" value="TreeGrafter"/>
</dbReference>
<proteinExistence type="predicted"/>